<sequence>MSDVRSKSDFERDGSFWVELVGEIIVVRVRGCPTEDIIRGCQDAVLMLLRDTARSKILYDTLEMVDPTADLAIAQQALDVQIADRHIRRAIVVPNARLAYLSRIAFGDGEHRVFYNDLSSAFAWLQDTPAST</sequence>
<name>A0A150NZ34_SORCE</name>
<dbReference type="SUPFAM" id="SSF52091">
    <property type="entry name" value="SpoIIaa-like"/>
    <property type="match status" value="1"/>
</dbReference>
<organism evidence="1 2">
    <name type="scientific">Sorangium cellulosum</name>
    <name type="common">Polyangium cellulosum</name>
    <dbReference type="NCBI Taxonomy" id="56"/>
    <lineage>
        <taxon>Bacteria</taxon>
        <taxon>Pseudomonadati</taxon>
        <taxon>Myxococcota</taxon>
        <taxon>Polyangia</taxon>
        <taxon>Polyangiales</taxon>
        <taxon>Polyangiaceae</taxon>
        <taxon>Sorangium</taxon>
    </lineage>
</organism>
<dbReference type="Proteomes" id="UP000075420">
    <property type="component" value="Unassembled WGS sequence"/>
</dbReference>
<dbReference type="AlphaFoldDB" id="A0A150NZ34"/>
<comment type="caution">
    <text evidence="1">The sequence shown here is derived from an EMBL/GenBank/DDBJ whole genome shotgun (WGS) entry which is preliminary data.</text>
</comment>
<gene>
    <name evidence="1" type="ORF">BE08_33160</name>
</gene>
<evidence type="ECO:0008006" key="3">
    <source>
        <dbReference type="Google" id="ProtNLM"/>
    </source>
</evidence>
<protein>
    <recommendedName>
        <fullName evidence="3">STAS/SEC14 domain-containing protein</fullName>
    </recommendedName>
</protein>
<proteinExistence type="predicted"/>
<dbReference type="InterPro" id="IPR036513">
    <property type="entry name" value="STAS_dom_sf"/>
</dbReference>
<dbReference type="EMBL" id="JELY01003629">
    <property type="protein sequence ID" value="KYF47381.1"/>
    <property type="molecule type" value="Genomic_DNA"/>
</dbReference>
<accession>A0A150NZ34</accession>
<evidence type="ECO:0000313" key="2">
    <source>
        <dbReference type="Proteomes" id="UP000075420"/>
    </source>
</evidence>
<evidence type="ECO:0000313" key="1">
    <source>
        <dbReference type="EMBL" id="KYF47381.1"/>
    </source>
</evidence>
<reference evidence="1 2" key="1">
    <citation type="submission" date="2014-02" db="EMBL/GenBank/DDBJ databases">
        <title>The small core and large imbalanced accessory genome model reveals a collaborative survival strategy of Sorangium cellulosum strains in nature.</title>
        <authorList>
            <person name="Han K."/>
            <person name="Peng R."/>
            <person name="Blom J."/>
            <person name="Li Y.-Z."/>
        </authorList>
    </citation>
    <scope>NUCLEOTIDE SEQUENCE [LARGE SCALE GENOMIC DNA]</scope>
    <source>
        <strain evidence="1 2">So0157-25</strain>
    </source>
</reference>